<protein>
    <submittedName>
        <fullName evidence="2">Uncharacterized protein</fullName>
    </submittedName>
</protein>
<feature type="compositionally biased region" description="Basic and acidic residues" evidence="1">
    <location>
        <begin position="311"/>
        <end position="324"/>
    </location>
</feature>
<evidence type="ECO:0000256" key="1">
    <source>
        <dbReference type="SAM" id="MobiDB-lite"/>
    </source>
</evidence>
<feature type="compositionally biased region" description="Basic and acidic residues" evidence="1">
    <location>
        <begin position="207"/>
        <end position="222"/>
    </location>
</feature>
<feature type="compositionally biased region" description="Basic and acidic residues" evidence="1">
    <location>
        <begin position="91"/>
        <end position="100"/>
    </location>
</feature>
<evidence type="ECO:0000313" key="3">
    <source>
        <dbReference type="Proteomes" id="UP000054279"/>
    </source>
</evidence>
<dbReference type="Proteomes" id="UP000054279">
    <property type="component" value="Unassembled WGS sequence"/>
</dbReference>
<feature type="compositionally biased region" description="Polar residues" evidence="1">
    <location>
        <begin position="223"/>
        <end position="255"/>
    </location>
</feature>
<dbReference type="EMBL" id="KN837205">
    <property type="protein sequence ID" value="KIJ34041.1"/>
    <property type="molecule type" value="Genomic_DNA"/>
</dbReference>
<keyword evidence="3" id="KW-1185">Reference proteome</keyword>
<evidence type="ECO:0000313" key="2">
    <source>
        <dbReference type="EMBL" id="KIJ34041.1"/>
    </source>
</evidence>
<proteinExistence type="predicted"/>
<reference evidence="2 3" key="1">
    <citation type="submission" date="2014-06" db="EMBL/GenBank/DDBJ databases">
        <title>Evolutionary Origins and Diversification of the Mycorrhizal Mutualists.</title>
        <authorList>
            <consortium name="DOE Joint Genome Institute"/>
            <consortium name="Mycorrhizal Genomics Consortium"/>
            <person name="Kohler A."/>
            <person name="Kuo A."/>
            <person name="Nagy L.G."/>
            <person name="Floudas D."/>
            <person name="Copeland A."/>
            <person name="Barry K.W."/>
            <person name="Cichocki N."/>
            <person name="Veneault-Fourrey C."/>
            <person name="LaButti K."/>
            <person name="Lindquist E.A."/>
            <person name="Lipzen A."/>
            <person name="Lundell T."/>
            <person name="Morin E."/>
            <person name="Murat C."/>
            <person name="Riley R."/>
            <person name="Ohm R."/>
            <person name="Sun H."/>
            <person name="Tunlid A."/>
            <person name="Henrissat B."/>
            <person name="Grigoriev I.V."/>
            <person name="Hibbett D.S."/>
            <person name="Martin F."/>
        </authorList>
    </citation>
    <scope>NUCLEOTIDE SEQUENCE [LARGE SCALE GENOMIC DNA]</scope>
    <source>
        <strain evidence="2 3">SS14</strain>
    </source>
</reference>
<organism evidence="2 3">
    <name type="scientific">Sphaerobolus stellatus (strain SS14)</name>
    <dbReference type="NCBI Taxonomy" id="990650"/>
    <lineage>
        <taxon>Eukaryota</taxon>
        <taxon>Fungi</taxon>
        <taxon>Dikarya</taxon>
        <taxon>Basidiomycota</taxon>
        <taxon>Agaricomycotina</taxon>
        <taxon>Agaricomycetes</taxon>
        <taxon>Phallomycetidae</taxon>
        <taxon>Geastrales</taxon>
        <taxon>Sphaerobolaceae</taxon>
        <taxon>Sphaerobolus</taxon>
    </lineage>
</organism>
<feature type="compositionally biased region" description="Basic and acidic residues" evidence="1">
    <location>
        <begin position="295"/>
        <end position="304"/>
    </location>
</feature>
<dbReference type="HOGENOM" id="CLU_052865_0_0_1"/>
<feature type="region of interest" description="Disordered" evidence="1">
    <location>
        <begin position="82"/>
        <end position="111"/>
    </location>
</feature>
<gene>
    <name evidence="2" type="ORF">M422DRAFT_264005</name>
</gene>
<dbReference type="AlphaFoldDB" id="A0A0C9V9R9"/>
<name>A0A0C9V9R9_SPHS4</name>
<sequence length="340" mass="37737">MDYCYLITEEQLALFLDAVKSLPIPVNEVPPPIIEEVLTPSTSKNPTILAMNQALIVEVIKLNASNEEEVKQRAEAAARKAEEATNAAVENMDKEDEHTTDVNSNGENEVDQDNMLKSKSKLKLKRKKLHPIVESESEEKTEEVKVKRGKAKGKGKAVGTGYKRNMVPVNYVGCPGAPVHEVDFIMLEATNDEELQAKLKKLCDEQDSFQKQKDKEKAERNKGTGNNAKVGSNVKASGSTLKSTTVWGSLRSSKNWAAEDEGEPADGEVFSQPEENLVRNLNIVSSPMVEETEDKEDKAEKVHEDVEEVREEVVGPHEEGREGHEVEDDETMKDPEGNEL</sequence>
<accession>A0A0C9V9R9</accession>
<feature type="region of interest" description="Disordered" evidence="1">
    <location>
        <begin position="207"/>
        <end position="340"/>
    </location>
</feature>